<dbReference type="InterPro" id="IPR015590">
    <property type="entry name" value="Aldehyde_DH_dom"/>
</dbReference>
<organism evidence="2 3">
    <name type="scientific">Candidatus Halobonum tyrrellensis G22</name>
    <dbReference type="NCBI Taxonomy" id="1324957"/>
    <lineage>
        <taxon>Archaea</taxon>
        <taxon>Methanobacteriati</taxon>
        <taxon>Methanobacteriota</taxon>
        <taxon>Stenosarchaea group</taxon>
        <taxon>Halobacteria</taxon>
        <taxon>Halobacteriales</taxon>
        <taxon>Haloferacaceae</taxon>
        <taxon>Candidatus Halobonum</taxon>
    </lineage>
</organism>
<dbReference type="InterPro" id="IPR016161">
    <property type="entry name" value="Ald_DH/histidinol_DH"/>
</dbReference>
<dbReference type="Gene3D" id="3.40.605.10">
    <property type="entry name" value="Aldehyde Dehydrogenase, Chain A, domain 1"/>
    <property type="match status" value="1"/>
</dbReference>
<keyword evidence="3" id="KW-1185">Reference proteome</keyword>
<dbReference type="Proteomes" id="UP000017840">
    <property type="component" value="Unassembled WGS sequence"/>
</dbReference>
<dbReference type="RefSeq" id="WP_023395856.1">
    <property type="nucleotide sequence ID" value="NZ_ASGZ01000064.1"/>
</dbReference>
<protein>
    <submittedName>
        <fullName evidence="2">Alpha-ketoglutarate semialdehyde dehydrogenase</fullName>
    </submittedName>
</protein>
<feature type="domain" description="Aldehyde dehydrogenase" evidence="1">
    <location>
        <begin position="3"/>
        <end position="144"/>
    </location>
</feature>
<accession>V4HH04</accession>
<dbReference type="GO" id="GO:0016620">
    <property type="term" value="F:oxidoreductase activity, acting on the aldehyde or oxo group of donors, NAD or NADP as acceptor"/>
    <property type="evidence" value="ECO:0007669"/>
    <property type="project" value="InterPro"/>
</dbReference>
<sequence>STLEYIDVAETEGATLATGGGEPDVGEGFFVEPTVFTEVEPEMRIAQEEVFGPVVAVLKVSDFEEAMEVANGVEYGLSASIVTDDHTEANRFIDDIEAGVAKVNEKTTGLELHVPFGGFKRSSSETWREQGDEGLEFYTIEKTVYDGY</sequence>
<evidence type="ECO:0000259" key="1">
    <source>
        <dbReference type="Pfam" id="PF00171"/>
    </source>
</evidence>
<feature type="non-terminal residue" evidence="2">
    <location>
        <position position="1"/>
    </location>
</feature>
<name>V4HH04_9EURY</name>
<dbReference type="AlphaFoldDB" id="V4HH04"/>
<gene>
    <name evidence="2" type="ORF">K933_16442</name>
</gene>
<dbReference type="InterPro" id="IPR016162">
    <property type="entry name" value="Ald_DH_N"/>
</dbReference>
<dbReference type="PANTHER" id="PTHR42804:SF1">
    <property type="entry name" value="ALDEHYDE DEHYDROGENASE-RELATED"/>
    <property type="match status" value="1"/>
</dbReference>
<evidence type="ECO:0000313" key="2">
    <source>
        <dbReference type="EMBL" id="ESP87124.1"/>
    </source>
</evidence>
<dbReference type="STRING" id="1324957.K933_16442"/>
<dbReference type="PATRIC" id="fig|1324957.4.peg.3340"/>
<dbReference type="Pfam" id="PF00171">
    <property type="entry name" value="Aldedh"/>
    <property type="match status" value="1"/>
</dbReference>
<dbReference type="EMBL" id="ASGZ01000064">
    <property type="protein sequence ID" value="ESP87124.1"/>
    <property type="molecule type" value="Genomic_DNA"/>
</dbReference>
<dbReference type="SUPFAM" id="SSF53720">
    <property type="entry name" value="ALDH-like"/>
    <property type="match status" value="1"/>
</dbReference>
<proteinExistence type="predicted"/>
<dbReference type="Gene3D" id="3.40.309.10">
    <property type="entry name" value="Aldehyde Dehydrogenase, Chain A, domain 2"/>
    <property type="match status" value="1"/>
</dbReference>
<reference evidence="2 3" key="1">
    <citation type="journal article" date="2013" name="Genome Announc.">
        <title>Draft Genome Sequence of 'Candidatus Halobonum tyrrellensis' Strain G22, Isolated from the Hypersaline Waters of Lake Tyrrell, Australia.</title>
        <authorList>
            <person name="Ugalde J.A."/>
            <person name="Narasingarao P."/>
            <person name="Kuo S."/>
            <person name="Podell S."/>
            <person name="Allen E.E."/>
        </authorList>
    </citation>
    <scope>NUCLEOTIDE SEQUENCE [LARGE SCALE GENOMIC DNA]</scope>
    <source>
        <strain evidence="2 3">G22</strain>
    </source>
</reference>
<dbReference type="InterPro" id="IPR016163">
    <property type="entry name" value="Ald_DH_C"/>
</dbReference>
<dbReference type="PANTHER" id="PTHR42804">
    <property type="entry name" value="ALDEHYDE DEHYDROGENASE"/>
    <property type="match status" value="1"/>
</dbReference>
<dbReference type="eggNOG" id="arCOG01252">
    <property type="taxonomic scope" value="Archaea"/>
</dbReference>
<evidence type="ECO:0000313" key="3">
    <source>
        <dbReference type="Proteomes" id="UP000017840"/>
    </source>
</evidence>
<dbReference type="OrthoDB" id="6342at2157"/>
<comment type="caution">
    <text evidence="2">The sequence shown here is derived from an EMBL/GenBank/DDBJ whole genome shotgun (WGS) entry which is preliminary data.</text>
</comment>